<name>A0A015U6G6_BACFG</name>
<evidence type="ECO:0000313" key="1">
    <source>
        <dbReference type="EMBL" id="EXY90467.1"/>
    </source>
</evidence>
<organism evidence="1 2">
    <name type="scientific">Bacteroides fragilis str. 3998T(B)3</name>
    <dbReference type="NCBI Taxonomy" id="1339316"/>
    <lineage>
        <taxon>Bacteria</taxon>
        <taxon>Pseudomonadati</taxon>
        <taxon>Bacteroidota</taxon>
        <taxon>Bacteroidia</taxon>
        <taxon>Bacteroidales</taxon>
        <taxon>Bacteroidaceae</taxon>
        <taxon>Bacteroides</taxon>
    </lineage>
</organism>
<reference evidence="1 2" key="1">
    <citation type="submission" date="2014-02" db="EMBL/GenBank/DDBJ databases">
        <authorList>
            <person name="Sears C."/>
            <person name="Carroll K."/>
            <person name="Sack B.R."/>
            <person name="Qadri F."/>
            <person name="Myers L.L."/>
            <person name="Chung G.-T."/>
            <person name="Escheverria P."/>
            <person name="Fraser C.M."/>
            <person name="Sadzewicz L."/>
            <person name="Shefchek K.A."/>
            <person name="Tallon L."/>
            <person name="Das S.P."/>
            <person name="Daugherty S."/>
            <person name="Mongodin E.F."/>
        </authorList>
    </citation>
    <scope>NUCLEOTIDE SEQUENCE [LARGE SCALE GENOMIC DNA]</scope>
    <source>
        <strain evidence="2">3998T(B)3</strain>
    </source>
</reference>
<dbReference type="EMBL" id="JGDB01000168">
    <property type="protein sequence ID" value="EXY90467.1"/>
    <property type="molecule type" value="Genomic_DNA"/>
</dbReference>
<sequence length="147" mass="16378">MVDLQQYEEYWSGITERIPQIKKVVPVTFDPDMGALVQGLKADELPALLLIIPSAKGKSPDVDNLLELNLCVAFLMDKTDPQRKGTYQVLKELQPVMEKMKAQMIDDKAAGCHLLSRLDLSSLSTIPEAGFYSVFAGWSLGFEFETP</sequence>
<evidence type="ECO:0008006" key="3">
    <source>
        <dbReference type="Google" id="ProtNLM"/>
    </source>
</evidence>
<comment type="caution">
    <text evidence="1">The sequence shown here is derived from an EMBL/GenBank/DDBJ whole genome shotgun (WGS) entry which is preliminary data.</text>
</comment>
<evidence type="ECO:0000313" key="2">
    <source>
        <dbReference type="Proteomes" id="UP000020773"/>
    </source>
</evidence>
<dbReference type="Proteomes" id="UP000020773">
    <property type="component" value="Unassembled WGS sequence"/>
</dbReference>
<proteinExistence type="predicted"/>
<protein>
    <recommendedName>
        <fullName evidence="3">Tail terminator</fullName>
    </recommendedName>
</protein>
<dbReference type="AlphaFoldDB" id="A0A015U6G6"/>
<accession>A0A015U6G6</accession>
<gene>
    <name evidence="1" type="ORF">M125_2835</name>
</gene>
<dbReference type="RefSeq" id="WP_005793829.1">
    <property type="nucleotide sequence ID" value="NZ_JGDB01000168.1"/>
</dbReference>
<dbReference type="PATRIC" id="fig|1339316.3.peg.2712"/>